<dbReference type="SUPFAM" id="SSF55961">
    <property type="entry name" value="Bet v1-like"/>
    <property type="match status" value="1"/>
</dbReference>
<dbReference type="EMBL" id="BSNM01000011">
    <property type="protein sequence ID" value="GLQ31066.1"/>
    <property type="molecule type" value="Genomic_DNA"/>
</dbReference>
<dbReference type="Proteomes" id="UP001161389">
    <property type="component" value="Unassembled WGS sequence"/>
</dbReference>
<organism evidence="1 2">
    <name type="scientific">Litoribrevibacter albus</name>
    <dbReference type="NCBI Taxonomy" id="1473156"/>
    <lineage>
        <taxon>Bacteria</taxon>
        <taxon>Pseudomonadati</taxon>
        <taxon>Pseudomonadota</taxon>
        <taxon>Gammaproteobacteria</taxon>
        <taxon>Oceanospirillales</taxon>
        <taxon>Oceanospirillaceae</taxon>
        <taxon>Litoribrevibacter</taxon>
    </lineage>
</organism>
<name>A0AA37S9Q6_9GAMM</name>
<accession>A0AA37S9Q6</accession>
<evidence type="ECO:0000313" key="1">
    <source>
        <dbReference type="EMBL" id="GLQ31066.1"/>
    </source>
</evidence>
<dbReference type="AlphaFoldDB" id="A0AA37S9Q6"/>
<evidence type="ECO:0000313" key="2">
    <source>
        <dbReference type="Proteomes" id="UP001161389"/>
    </source>
</evidence>
<proteinExistence type="predicted"/>
<dbReference type="RefSeq" id="WP_284380548.1">
    <property type="nucleotide sequence ID" value="NZ_BSNM01000011.1"/>
</dbReference>
<dbReference type="CDD" id="cd07819">
    <property type="entry name" value="SRPBCC_2"/>
    <property type="match status" value="1"/>
</dbReference>
<dbReference type="InterPro" id="IPR023393">
    <property type="entry name" value="START-like_dom_sf"/>
</dbReference>
<comment type="caution">
    <text evidence="1">The sequence shown here is derived from an EMBL/GenBank/DDBJ whole genome shotgun (WGS) entry which is preliminary data.</text>
</comment>
<dbReference type="InterPro" id="IPR019587">
    <property type="entry name" value="Polyketide_cyclase/dehydratase"/>
</dbReference>
<gene>
    <name evidence="1" type="ORF">GCM10007876_15450</name>
</gene>
<evidence type="ECO:0008006" key="3">
    <source>
        <dbReference type="Google" id="ProtNLM"/>
    </source>
</evidence>
<sequence length="156" mass="17303">MAFDVTIEINKSFSVAANADKVFELLADVPESTSHFPKLENLVKEADNQYRWEMEKVGAGSASIQTVYACEYQSDASTRDISWKPAKTKDSNAQVFGTWKITENADGGTDVVFDTKATLTLPLPKLTRAMISPVVKMEFEGLVDKYISNLHEAFKA</sequence>
<reference evidence="1" key="2">
    <citation type="submission" date="2023-01" db="EMBL/GenBank/DDBJ databases">
        <title>Draft genome sequence of Litoribrevibacter albus strain NBRC 110071.</title>
        <authorList>
            <person name="Sun Q."/>
            <person name="Mori K."/>
        </authorList>
    </citation>
    <scope>NUCLEOTIDE SEQUENCE</scope>
    <source>
        <strain evidence="1">NBRC 110071</strain>
    </source>
</reference>
<dbReference type="Gene3D" id="3.30.530.20">
    <property type="match status" value="1"/>
</dbReference>
<dbReference type="Pfam" id="PF10604">
    <property type="entry name" value="Polyketide_cyc2"/>
    <property type="match status" value="1"/>
</dbReference>
<keyword evidence="2" id="KW-1185">Reference proteome</keyword>
<protein>
    <recommendedName>
        <fullName evidence="3">SRPBCC family protein</fullName>
    </recommendedName>
</protein>
<reference evidence="1" key="1">
    <citation type="journal article" date="2014" name="Int. J. Syst. Evol. Microbiol.">
        <title>Complete genome sequence of Corynebacterium casei LMG S-19264T (=DSM 44701T), isolated from a smear-ripened cheese.</title>
        <authorList>
            <consortium name="US DOE Joint Genome Institute (JGI-PGF)"/>
            <person name="Walter F."/>
            <person name="Albersmeier A."/>
            <person name="Kalinowski J."/>
            <person name="Ruckert C."/>
        </authorList>
    </citation>
    <scope>NUCLEOTIDE SEQUENCE</scope>
    <source>
        <strain evidence="1">NBRC 110071</strain>
    </source>
</reference>